<organism evidence="2 3">
    <name type="scientific">Nocardiopsis lambiniae</name>
    <dbReference type="NCBI Taxonomy" id="3075539"/>
    <lineage>
        <taxon>Bacteria</taxon>
        <taxon>Bacillati</taxon>
        <taxon>Actinomycetota</taxon>
        <taxon>Actinomycetes</taxon>
        <taxon>Streptosporangiales</taxon>
        <taxon>Nocardiopsidaceae</taxon>
        <taxon>Nocardiopsis</taxon>
    </lineage>
</organism>
<comment type="caution">
    <text evidence="2">The sequence shown here is derived from an EMBL/GenBank/DDBJ whole genome shotgun (WGS) entry which is preliminary data.</text>
</comment>
<proteinExistence type="predicted"/>
<protein>
    <submittedName>
        <fullName evidence="2">Uncharacterized protein</fullName>
    </submittedName>
</protein>
<dbReference type="RefSeq" id="WP_311514223.1">
    <property type="nucleotide sequence ID" value="NZ_JAVREP010000027.1"/>
</dbReference>
<sequence>MIPPPCGHTALDRGGLRRTCVLDTDHDGDHQDVKGRTWRPPETVLDGLRSRWGTTHRIAWTGSMWLATHRDPTAPWRTHVEPTPEQLEERLHQHADRPTDRDPRHR</sequence>
<dbReference type="EMBL" id="JAVREP010000027">
    <property type="protein sequence ID" value="MDT0331759.1"/>
    <property type="molecule type" value="Genomic_DNA"/>
</dbReference>
<evidence type="ECO:0000256" key="1">
    <source>
        <dbReference type="SAM" id="MobiDB-lite"/>
    </source>
</evidence>
<evidence type="ECO:0000313" key="3">
    <source>
        <dbReference type="Proteomes" id="UP001183390"/>
    </source>
</evidence>
<name>A0ABU2MGC7_9ACTN</name>
<dbReference type="Proteomes" id="UP001183390">
    <property type="component" value="Unassembled WGS sequence"/>
</dbReference>
<accession>A0ABU2MGC7</accession>
<keyword evidence="3" id="KW-1185">Reference proteome</keyword>
<evidence type="ECO:0000313" key="2">
    <source>
        <dbReference type="EMBL" id="MDT0331759.1"/>
    </source>
</evidence>
<gene>
    <name evidence="2" type="ORF">RM479_25405</name>
</gene>
<feature type="region of interest" description="Disordered" evidence="1">
    <location>
        <begin position="74"/>
        <end position="106"/>
    </location>
</feature>
<reference evidence="3" key="1">
    <citation type="submission" date="2023-07" db="EMBL/GenBank/DDBJ databases">
        <title>30 novel species of actinomycetes from the DSMZ collection.</title>
        <authorList>
            <person name="Nouioui I."/>
        </authorList>
    </citation>
    <scope>NUCLEOTIDE SEQUENCE [LARGE SCALE GENOMIC DNA]</scope>
    <source>
        <strain evidence="3">DSM 44743</strain>
    </source>
</reference>